<dbReference type="PROSITE" id="PS00028">
    <property type="entry name" value="ZINC_FINGER_C2H2_1"/>
    <property type="match status" value="1"/>
</dbReference>
<accession>A0A8J2RJX9</accession>
<organism evidence="3 4">
    <name type="scientific">Daphnia galeata</name>
    <dbReference type="NCBI Taxonomy" id="27404"/>
    <lineage>
        <taxon>Eukaryota</taxon>
        <taxon>Metazoa</taxon>
        <taxon>Ecdysozoa</taxon>
        <taxon>Arthropoda</taxon>
        <taxon>Crustacea</taxon>
        <taxon>Branchiopoda</taxon>
        <taxon>Diplostraca</taxon>
        <taxon>Cladocera</taxon>
        <taxon>Anomopoda</taxon>
        <taxon>Daphniidae</taxon>
        <taxon>Daphnia</taxon>
    </lineage>
</organism>
<keyword evidence="4" id="KW-1185">Reference proteome</keyword>
<feature type="domain" description="C2H2-type" evidence="2">
    <location>
        <begin position="93"/>
        <end position="114"/>
    </location>
</feature>
<reference evidence="3" key="1">
    <citation type="submission" date="2021-11" db="EMBL/GenBank/DDBJ databases">
        <authorList>
            <person name="Schell T."/>
        </authorList>
    </citation>
    <scope>NUCLEOTIDE SEQUENCE</scope>
    <source>
        <strain evidence="3">M5</strain>
    </source>
</reference>
<dbReference type="OrthoDB" id="18440at2759"/>
<dbReference type="AlphaFoldDB" id="A0A8J2RJX9"/>
<evidence type="ECO:0000313" key="4">
    <source>
        <dbReference type="Proteomes" id="UP000789390"/>
    </source>
</evidence>
<sequence>MSWETVCGQLNDSWGRLAQFGFQRRFIDNDLYEPGNKLCQSVLGKKSVVIFDNEDFLHHNVKTFMCHVPGCVKVFETLVSFEDHYNTSHRFVCETCHKRLPSSHLLDLHISETHDSYFAALAERKPMFQCFVESCDLRFMVKKERRSHCIEVHKFPPDFRYDSSRNVGKINKKAVIDPSAIQPNKPTSKMFGFGHSANRGMFRNRGRGGFQSGNKKQLSTSVNEVSMADLEEALPSVE</sequence>
<proteinExistence type="predicted"/>
<dbReference type="SMART" id="SM00355">
    <property type="entry name" value="ZnF_C2H2"/>
    <property type="match status" value="3"/>
</dbReference>
<comment type="caution">
    <text evidence="3">The sequence shown here is derived from an EMBL/GenBank/DDBJ whole genome shotgun (WGS) entry which is preliminary data.</text>
</comment>
<dbReference type="InterPro" id="IPR013087">
    <property type="entry name" value="Znf_C2H2_type"/>
</dbReference>
<name>A0A8J2RJX9_9CRUS</name>
<evidence type="ECO:0000256" key="1">
    <source>
        <dbReference type="SAM" id="MobiDB-lite"/>
    </source>
</evidence>
<dbReference type="Proteomes" id="UP000789390">
    <property type="component" value="Unassembled WGS sequence"/>
</dbReference>
<dbReference type="InterPro" id="IPR039258">
    <property type="entry name" value="ZNF511"/>
</dbReference>
<protein>
    <recommendedName>
        <fullName evidence="2">C2H2-type domain-containing protein</fullName>
    </recommendedName>
</protein>
<gene>
    <name evidence="3" type="ORF">DGAL_LOCUS6301</name>
</gene>
<evidence type="ECO:0000259" key="2">
    <source>
        <dbReference type="PROSITE" id="PS00028"/>
    </source>
</evidence>
<evidence type="ECO:0000313" key="3">
    <source>
        <dbReference type="EMBL" id="CAH0103718.1"/>
    </source>
</evidence>
<feature type="region of interest" description="Disordered" evidence="1">
    <location>
        <begin position="203"/>
        <end position="224"/>
    </location>
</feature>
<dbReference type="PANTHER" id="PTHR21354:SF0">
    <property type="entry name" value="ZINC FINGER PROTEIN 511"/>
    <property type="match status" value="1"/>
</dbReference>
<dbReference type="EMBL" id="CAKKLH010000113">
    <property type="protein sequence ID" value="CAH0103718.1"/>
    <property type="molecule type" value="Genomic_DNA"/>
</dbReference>
<feature type="compositionally biased region" description="Polar residues" evidence="1">
    <location>
        <begin position="212"/>
        <end position="224"/>
    </location>
</feature>
<dbReference type="PANTHER" id="PTHR21354">
    <property type="entry name" value="ZINC FINGER PROTEIN 511"/>
    <property type="match status" value="1"/>
</dbReference>